<sequence length="76" mass="8216">MKSFLFVLEAVLGLIVVVSILMQKSKADALSGLIQGSKSETFFAKNKAKTKEAMLAKITIISMLLFAINTVALNLL</sequence>
<dbReference type="Pfam" id="PF03840">
    <property type="entry name" value="SecG"/>
    <property type="match status" value="1"/>
</dbReference>
<evidence type="ECO:0000256" key="7">
    <source>
        <dbReference type="ARBA" id="ARBA00023010"/>
    </source>
</evidence>
<dbReference type="RefSeq" id="WP_055264393.1">
    <property type="nucleotide sequence ID" value="NZ_CABIXQ010000005.1"/>
</dbReference>
<proteinExistence type="inferred from homology"/>
<dbReference type="InterPro" id="IPR004692">
    <property type="entry name" value="SecG"/>
</dbReference>
<keyword evidence="3 9" id="KW-0813">Transport</keyword>
<keyword evidence="8 9" id="KW-0472">Membrane</keyword>
<dbReference type="EMBL" id="CYZX01000005">
    <property type="protein sequence ID" value="CUO08109.1"/>
    <property type="molecule type" value="Genomic_DNA"/>
</dbReference>
<comment type="function">
    <text evidence="9">Involved in protein export. Participates in an early event of protein translocation.</text>
</comment>
<keyword evidence="4 9" id="KW-0812">Transmembrane</keyword>
<feature type="transmembrane region" description="Helical" evidence="9">
    <location>
        <begin position="53"/>
        <end position="75"/>
    </location>
</feature>
<dbReference type="OrthoDB" id="1708246at2"/>
<evidence type="ECO:0000256" key="4">
    <source>
        <dbReference type="ARBA" id="ARBA00022692"/>
    </source>
</evidence>
<comment type="caution">
    <text evidence="9">Lacks conserved residue(s) required for the propagation of feature annotation.</text>
</comment>
<dbReference type="GO" id="GO:0015450">
    <property type="term" value="F:protein-transporting ATPase activity"/>
    <property type="evidence" value="ECO:0007669"/>
    <property type="project" value="UniProtKB-UniRule"/>
</dbReference>
<name>A0A174C754_9CLOT</name>
<evidence type="ECO:0000313" key="10">
    <source>
        <dbReference type="EMBL" id="CUO08109.1"/>
    </source>
</evidence>
<keyword evidence="7 9" id="KW-0811">Translocation</keyword>
<evidence type="ECO:0000256" key="3">
    <source>
        <dbReference type="ARBA" id="ARBA00022448"/>
    </source>
</evidence>
<dbReference type="NCBIfam" id="TIGR00810">
    <property type="entry name" value="secG"/>
    <property type="match status" value="1"/>
</dbReference>
<evidence type="ECO:0000256" key="2">
    <source>
        <dbReference type="ARBA" id="ARBA00008445"/>
    </source>
</evidence>
<dbReference type="GO" id="GO:0005886">
    <property type="term" value="C:plasma membrane"/>
    <property type="evidence" value="ECO:0007669"/>
    <property type="project" value="UniProtKB-SubCell"/>
</dbReference>
<organism evidence="10 11">
    <name type="scientific">Clostridium disporicum</name>
    <dbReference type="NCBI Taxonomy" id="84024"/>
    <lineage>
        <taxon>Bacteria</taxon>
        <taxon>Bacillati</taxon>
        <taxon>Bacillota</taxon>
        <taxon>Clostridia</taxon>
        <taxon>Eubacteriales</taxon>
        <taxon>Clostridiaceae</taxon>
        <taxon>Clostridium</taxon>
    </lineage>
</organism>
<accession>A0A174C754</accession>
<evidence type="ECO:0000256" key="8">
    <source>
        <dbReference type="ARBA" id="ARBA00023136"/>
    </source>
</evidence>
<comment type="subcellular location">
    <subcellularLocation>
        <location evidence="9">Cell membrane</location>
        <topology evidence="9">Multi-pass membrane protein</topology>
    </subcellularLocation>
    <subcellularLocation>
        <location evidence="1">Membrane</location>
        <topology evidence="1">Multi-pass membrane protein</topology>
    </subcellularLocation>
</comment>
<evidence type="ECO:0000256" key="5">
    <source>
        <dbReference type="ARBA" id="ARBA00022927"/>
    </source>
</evidence>
<evidence type="ECO:0000256" key="9">
    <source>
        <dbReference type="RuleBase" id="RU365087"/>
    </source>
</evidence>
<dbReference type="GO" id="GO:0009306">
    <property type="term" value="P:protein secretion"/>
    <property type="evidence" value="ECO:0007669"/>
    <property type="project" value="UniProtKB-UniRule"/>
</dbReference>
<evidence type="ECO:0000256" key="1">
    <source>
        <dbReference type="ARBA" id="ARBA00004141"/>
    </source>
</evidence>
<keyword evidence="9" id="KW-1003">Cell membrane</keyword>
<dbReference type="Proteomes" id="UP000095594">
    <property type="component" value="Unassembled WGS sequence"/>
</dbReference>
<dbReference type="AlphaFoldDB" id="A0A174C754"/>
<keyword evidence="6 9" id="KW-1133">Transmembrane helix</keyword>
<evidence type="ECO:0000256" key="6">
    <source>
        <dbReference type="ARBA" id="ARBA00022989"/>
    </source>
</evidence>
<reference evidence="10 11" key="1">
    <citation type="submission" date="2015-09" db="EMBL/GenBank/DDBJ databases">
        <authorList>
            <consortium name="Pathogen Informatics"/>
        </authorList>
    </citation>
    <scope>NUCLEOTIDE SEQUENCE [LARGE SCALE GENOMIC DNA]</scope>
    <source>
        <strain evidence="10 11">2789STDY5834856</strain>
    </source>
</reference>
<comment type="similarity">
    <text evidence="2 9">Belongs to the SecG family.</text>
</comment>
<evidence type="ECO:0000313" key="11">
    <source>
        <dbReference type="Proteomes" id="UP000095594"/>
    </source>
</evidence>
<keyword evidence="5 9" id="KW-0653">Protein transport</keyword>
<protein>
    <recommendedName>
        <fullName evidence="9">Protein-export membrane protein SecG</fullName>
    </recommendedName>
</protein>
<gene>
    <name evidence="10" type="primary">secG</name>
    <name evidence="10" type="ORF">ERS852471_00915</name>
</gene>